<name>A0A7S3Q7V5_9STRA</name>
<feature type="transmembrane region" description="Helical" evidence="2">
    <location>
        <begin position="132"/>
        <end position="157"/>
    </location>
</feature>
<sequence length="413" mass="45962">MTPPVQSTIPVQTDTVEMQNLVSDLEQGQGQGRTRMGKSSSSSGSPPCFLSCVMSNLDVNRNINVKLLAKRWKPHFDFFIRLLLVSTFLDDSMRTLTNFPALVQQLVEQGFLKHFVSSASDNSSEDDNSSPLLTVVAAVILTFGLVSQLLGSLTLLAKNMHDPFANHATAALIGWTVMSPVLFSQLSNWEYVAESMSLLGGLFMLRAHLVYNQSNATIVNRYQPVETNVNGSSSSSNIGARTQLLGRVLLPSMHIYYTGIFCYKLLSEEETNSALKYIAGWSMFVLNTLILLGLLISSTFVAVGLKSRMVAFCLALVNIVFAFHQHSFFRMLYMENGEWKYNVSNVNMPDVVTSKDINAFDFEPWEVYDLHRYYFFLGMSISGSLLMLSMFGPGDVAVEKNEVLLPVVSRNID</sequence>
<feature type="transmembrane region" description="Helical" evidence="2">
    <location>
        <begin position="164"/>
        <end position="183"/>
    </location>
</feature>
<dbReference type="EMBL" id="HBIO01017569">
    <property type="protein sequence ID" value="CAE0468651.1"/>
    <property type="molecule type" value="Transcribed_RNA"/>
</dbReference>
<protein>
    <submittedName>
        <fullName evidence="3">Uncharacterized protein</fullName>
    </submittedName>
</protein>
<accession>A0A7S3Q7V5</accession>
<feature type="transmembrane region" description="Helical" evidence="2">
    <location>
        <begin position="373"/>
        <end position="391"/>
    </location>
</feature>
<feature type="region of interest" description="Disordered" evidence="1">
    <location>
        <begin position="26"/>
        <end position="46"/>
    </location>
</feature>
<keyword evidence="2" id="KW-0472">Membrane</keyword>
<feature type="transmembrane region" description="Helical" evidence="2">
    <location>
        <begin position="278"/>
        <end position="303"/>
    </location>
</feature>
<reference evidence="3" key="1">
    <citation type="submission" date="2021-01" db="EMBL/GenBank/DDBJ databases">
        <authorList>
            <person name="Corre E."/>
            <person name="Pelletier E."/>
            <person name="Niang G."/>
            <person name="Scheremetjew M."/>
            <person name="Finn R."/>
            <person name="Kale V."/>
            <person name="Holt S."/>
            <person name="Cochrane G."/>
            <person name="Meng A."/>
            <person name="Brown T."/>
            <person name="Cohen L."/>
        </authorList>
    </citation>
    <scope>NUCLEOTIDE SEQUENCE</scope>
    <source>
        <strain evidence="3">MM31A-1</strain>
    </source>
</reference>
<keyword evidence="2" id="KW-0812">Transmembrane</keyword>
<feature type="transmembrane region" description="Helical" evidence="2">
    <location>
        <begin position="310"/>
        <end position="329"/>
    </location>
</feature>
<proteinExistence type="predicted"/>
<organism evidence="3">
    <name type="scientific">Chaetoceros debilis</name>
    <dbReference type="NCBI Taxonomy" id="122233"/>
    <lineage>
        <taxon>Eukaryota</taxon>
        <taxon>Sar</taxon>
        <taxon>Stramenopiles</taxon>
        <taxon>Ochrophyta</taxon>
        <taxon>Bacillariophyta</taxon>
        <taxon>Coscinodiscophyceae</taxon>
        <taxon>Chaetocerotophycidae</taxon>
        <taxon>Chaetocerotales</taxon>
        <taxon>Chaetocerotaceae</taxon>
        <taxon>Chaetoceros</taxon>
    </lineage>
</organism>
<gene>
    <name evidence="3" type="ORF">CDEB00056_LOCUS13504</name>
</gene>
<evidence type="ECO:0000313" key="3">
    <source>
        <dbReference type="EMBL" id="CAE0468651.1"/>
    </source>
</evidence>
<evidence type="ECO:0000256" key="2">
    <source>
        <dbReference type="SAM" id="Phobius"/>
    </source>
</evidence>
<keyword evidence="2" id="KW-1133">Transmembrane helix</keyword>
<dbReference type="AlphaFoldDB" id="A0A7S3Q7V5"/>
<evidence type="ECO:0000256" key="1">
    <source>
        <dbReference type="SAM" id="MobiDB-lite"/>
    </source>
</evidence>